<keyword evidence="5" id="KW-1185">Reference proteome</keyword>
<feature type="region of interest" description="Disordered" evidence="1">
    <location>
        <begin position="446"/>
        <end position="470"/>
    </location>
</feature>
<evidence type="ECO:0000313" key="4">
    <source>
        <dbReference type="EMBL" id="SHG79255.1"/>
    </source>
</evidence>
<keyword evidence="2" id="KW-0732">Signal</keyword>
<dbReference type="OrthoDB" id="9803927at2"/>
<dbReference type="EMBL" id="FQWZ01000003">
    <property type="protein sequence ID" value="SHG79255.1"/>
    <property type="molecule type" value="Genomic_DNA"/>
</dbReference>
<dbReference type="NCBIfam" id="NF038117">
    <property type="entry name" value="choice_anch_I"/>
    <property type="match status" value="1"/>
</dbReference>
<feature type="domain" description="Choice-of-anchor I" evidence="3">
    <location>
        <begin position="82"/>
        <end position="560"/>
    </location>
</feature>
<dbReference type="InterPro" id="IPR052956">
    <property type="entry name" value="Mesenchyme-surface_protein"/>
</dbReference>
<organism evidence="4 5">
    <name type="scientific">Hydrocarboniphaga daqingensis</name>
    <dbReference type="NCBI Taxonomy" id="490188"/>
    <lineage>
        <taxon>Bacteria</taxon>
        <taxon>Pseudomonadati</taxon>
        <taxon>Pseudomonadota</taxon>
        <taxon>Gammaproteobacteria</taxon>
        <taxon>Nevskiales</taxon>
        <taxon>Nevskiaceae</taxon>
        <taxon>Hydrocarboniphaga</taxon>
    </lineage>
</organism>
<dbReference type="InterPro" id="IPR015943">
    <property type="entry name" value="WD40/YVTN_repeat-like_dom_sf"/>
</dbReference>
<gene>
    <name evidence="4" type="ORF">SAMN04488068_1382</name>
</gene>
<evidence type="ECO:0000256" key="2">
    <source>
        <dbReference type="SAM" id="SignalP"/>
    </source>
</evidence>
<proteinExistence type="predicted"/>
<feature type="signal peptide" evidence="2">
    <location>
        <begin position="1"/>
        <end position="21"/>
    </location>
</feature>
<feature type="chain" id="PRO_5012364164" description="Choice-of-anchor I domain-containing protein" evidence="2">
    <location>
        <begin position="22"/>
        <end position="568"/>
    </location>
</feature>
<feature type="compositionally biased region" description="Basic and acidic residues" evidence="1">
    <location>
        <begin position="456"/>
        <end position="466"/>
    </location>
</feature>
<protein>
    <recommendedName>
        <fullName evidence="3">Choice-of-anchor I domain-containing protein</fullName>
    </recommendedName>
</protein>
<evidence type="ECO:0000259" key="3">
    <source>
        <dbReference type="Pfam" id="PF22494"/>
    </source>
</evidence>
<accession>A0A1M5MPU7</accession>
<dbReference type="Gene3D" id="2.130.10.10">
    <property type="entry name" value="YVTN repeat-like/Quinoprotein amine dehydrogenase"/>
    <property type="match status" value="1"/>
</dbReference>
<feature type="region of interest" description="Disordered" evidence="1">
    <location>
        <begin position="26"/>
        <end position="61"/>
    </location>
</feature>
<dbReference type="PANTHER" id="PTHR46928:SF1">
    <property type="entry name" value="MESENCHYME-SPECIFIC CELL SURFACE GLYCOPROTEIN"/>
    <property type="match status" value="1"/>
</dbReference>
<reference evidence="4 5" key="1">
    <citation type="submission" date="2016-11" db="EMBL/GenBank/DDBJ databases">
        <authorList>
            <person name="Jaros S."/>
            <person name="Januszkiewicz K."/>
            <person name="Wedrychowicz H."/>
        </authorList>
    </citation>
    <scope>NUCLEOTIDE SEQUENCE [LARGE SCALE GENOMIC DNA]</scope>
    <source>
        <strain evidence="4 5">CGMCC 1.7049</strain>
    </source>
</reference>
<evidence type="ECO:0000256" key="1">
    <source>
        <dbReference type="SAM" id="MobiDB-lite"/>
    </source>
</evidence>
<dbReference type="SUPFAM" id="SSF51004">
    <property type="entry name" value="C-terminal (heme d1) domain of cytochrome cd1-nitrite reductase"/>
    <property type="match status" value="1"/>
</dbReference>
<evidence type="ECO:0000313" key="5">
    <source>
        <dbReference type="Proteomes" id="UP000199758"/>
    </source>
</evidence>
<dbReference type="AlphaFoldDB" id="A0A1M5MPU7"/>
<sequence length="568" mass="58947">MIRNKSALATALLALMLSACSGDDGAPGAKGAPGVAGPAGPEGPVGPSGPTGSTGSNGSDGVGDVVLDVSLIGRYSSGEFGKGAAEIVAHDAGTQRLFVINAAAVTVDVLDVRNPAAPQKVGTITATGGSANSVAVRDGIVAVAIEATPKTDPGKVAFYSAATLDKLSEVAVGALPDMLTFTPNGNAVLVANEGEPNAGYTIDPVGSISVIDLRAGVANPTVRTAGFESFNSQIDSLRAAGVRIYGPNATVAQDLEPEYIAVAADSQSAWVGLQEANTAAVLDLRDLANPSVTRLLPLGLKDHSLIGNELDASDRDGRINIRSWPVKGMFQPDAIASYLFNGKTYYVTANEGDDRNDFIPGEETRRVSALALDPAVFPDAATLQQSANLGRLTATTFQVPRNANNQFTEIHVLGGRSFSIWTADGQRLFDSGADFERITAQRSPSFFNVSNDNNSLEDRSDNKGPEPEGLAVGTIGGRTFAFIGLERIGGVMVYDISNPQNARFVQYVNPRDFTKTVTDPSVGDLGPEGLAFVSAEASPNGKPLLVIGNEVSGTTALFQIDSVELKKP</sequence>
<dbReference type="Pfam" id="PF22494">
    <property type="entry name" value="choice_anch_I"/>
    <property type="match status" value="1"/>
</dbReference>
<dbReference type="Proteomes" id="UP000199758">
    <property type="component" value="Unassembled WGS sequence"/>
</dbReference>
<dbReference type="RefSeq" id="WP_072896632.1">
    <property type="nucleotide sequence ID" value="NZ_FQWZ01000003.1"/>
</dbReference>
<dbReference type="PROSITE" id="PS51257">
    <property type="entry name" value="PROKAR_LIPOPROTEIN"/>
    <property type="match status" value="1"/>
</dbReference>
<name>A0A1M5MPU7_9GAMM</name>
<dbReference type="STRING" id="490188.SAMN04488068_1382"/>
<dbReference type="PANTHER" id="PTHR46928">
    <property type="entry name" value="MESENCHYME-SPECIFIC CELL SURFACE GLYCOPROTEIN"/>
    <property type="match status" value="1"/>
</dbReference>
<dbReference type="InterPro" id="IPR011048">
    <property type="entry name" value="Haem_d1_sf"/>
</dbReference>
<dbReference type="InterPro" id="IPR055188">
    <property type="entry name" value="Choice_anch_I"/>
</dbReference>
<feature type="compositionally biased region" description="Low complexity" evidence="1">
    <location>
        <begin position="48"/>
        <end position="61"/>
    </location>
</feature>
<feature type="compositionally biased region" description="Low complexity" evidence="1">
    <location>
        <begin position="26"/>
        <end position="39"/>
    </location>
</feature>